<dbReference type="AlphaFoldDB" id="A0AAE0EMK8"/>
<sequence>MDPVADHTAAREARRVNREKGNQRRISNFMSTEEQTSEPSQSGTAAVVTTPVNHFLLAFENLEDMERSDREADGYSHYCRAAPQMLEARVQATMLQANDADGERGGRDYLTEGTSTRGLTGVDGTGDAHYFWALRAFVAELEAKFLMKGTKEKEDLLFPAPNKLTWKDLEVIVEVRDKLKNNAESWALIFQQDITDTQGKLYLFVLRGQEAGDSPEMVAPMRRSGAAKKAEAGDRRKDFKKKEPTDFHKNRRQSPHEHEVNNAKMRKEWLRLPVPEVKQQGTAASAEALSEDELEYQSNFNEREEYAPQDHVACLTLLKMQGFPVKTPEEFDKDAQVPRAVPADLLSRKMHLLASNLRSAKQSCSQLAAAMVIQGLIHLSKDIDAFLALEEIEGRGFSEPVDRVPAEINKHQVHDSPETVSSRAGMVSTRCGGQTDDQELPLDEMPDEVVDLVAARWAAAACVNDCGVVDFSEHGHVRVGTIQNQAYEALRLKMKVKDHLTEDQALQMAQNNSWDLLVGTGPLKTSLMIDIKLGRGVVVSYAPSVLGMGTQVILIPLVNLTPPKNPRARCVRKMDPMVCLKTEIFGPELGQDEPAAAAINGLLGGVTACPREQQPGPLGGFQGEAVGRFL</sequence>
<feature type="region of interest" description="Disordered" evidence="1">
    <location>
        <begin position="215"/>
        <end position="262"/>
    </location>
</feature>
<feature type="region of interest" description="Disordered" evidence="1">
    <location>
        <begin position="412"/>
        <end position="441"/>
    </location>
</feature>
<feature type="compositionally biased region" description="Basic and acidic residues" evidence="1">
    <location>
        <begin position="1"/>
        <end position="22"/>
    </location>
</feature>
<accession>A0AAE0EMK8</accession>
<gene>
    <name evidence="2" type="ORF">CYMTET_55671</name>
</gene>
<evidence type="ECO:0000313" key="2">
    <source>
        <dbReference type="EMBL" id="KAK3234068.1"/>
    </source>
</evidence>
<keyword evidence="3" id="KW-1185">Reference proteome</keyword>
<proteinExistence type="predicted"/>
<dbReference type="EMBL" id="LGRX02035564">
    <property type="protein sequence ID" value="KAK3234068.1"/>
    <property type="molecule type" value="Genomic_DNA"/>
</dbReference>
<feature type="region of interest" description="Disordered" evidence="1">
    <location>
        <begin position="1"/>
        <end position="45"/>
    </location>
</feature>
<reference evidence="2 3" key="1">
    <citation type="journal article" date="2015" name="Genome Biol. Evol.">
        <title>Comparative Genomics of a Bacterivorous Green Alga Reveals Evolutionary Causalities and Consequences of Phago-Mixotrophic Mode of Nutrition.</title>
        <authorList>
            <person name="Burns J.A."/>
            <person name="Paasch A."/>
            <person name="Narechania A."/>
            <person name="Kim E."/>
        </authorList>
    </citation>
    <scope>NUCLEOTIDE SEQUENCE [LARGE SCALE GENOMIC DNA]</scope>
    <source>
        <strain evidence="2 3">PLY_AMNH</strain>
    </source>
</reference>
<evidence type="ECO:0000313" key="3">
    <source>
        <dbReference type="Proteomes" id="UP001190700"/>
    </source>
</evidence>
<dbReference type="Proteomes" id="UP001190700">
    <property type="component" value="Unassembled WGS sequence"/>
</dbReference>
<comment type="caution">
    <text evidence="2">The sequence shown here is derived from an EMBL/GenBank/DDBJ whole genome shotgun (WGS) entry which is preliminary data.</text>
</comment>
<name>A0AAE0EMK8_9CHLO</name>
<organism evidence="2 3">
    <name type="scientific">Cymbomonas tetramitiformis</name>
    <dbReference type="NCBI Taxonomy" id="36881"/>
    <lineage>
        <taxon>Eukaryota</taxon>
        <taxon>Viridiplantae</taxon>
        <taxon>Chlorophyta</taxon>
        <taxon>Pyramimonadophyceae</taxon>
        <taxon>Pyramimonadales</taxon>
        <taxon>Pyramimonadaceae</taxon>
        <taxon>Cymbomonas</taxon>
    </lineage>
</organism>
<feature type="compositionally biased region" description="Low complexity" evidence="1">
    <location>
        <begin position="31"/>
        <end position="42"/>
    </location>
</feature>
<protein>
    <submittedName>
        <fullName evidence="2">Uncharacterized protein</fullName>
    </submittedName>
</protein>
<feature type="compositionally biased region" description="Basic and acidic residues" evidence="1">
    <location>
        <begin position="228"/>
        <end position="262"/>
    </location>
</feature>
<evidence type="ECO:0000256" key="1">
    <source>
        <dbReference type="SAM" id="MobiDB-lite"/>
    </source>
</evidence>